<gene>
    <name evidence="7" type="ORF">FB564_3386</name>
    <name evidence="6" type="ORF">Sar04_45600</name>
</gene>
<keyword evidence="3" id="KW-0560">Oxidoreductase</keyword>
<dbReference type="Proteomes" id="UP000677457">
    <property type="component" value="Unassembled WGS sequence"/>
</dbReference>
<evidence type="ECO:0000313" key="9">
    <source>
        <dbReference type="Proteomes" id="UP000677457"/>
    </source>
</evidence>
<dbReference type="InterPro" id="IPR019921">
    <property type="entry name" value="Lucif-like_OxRdtase_Rv2161c"/>
</dbReference>
<dbReference type="SUPFAM" id="SSF51679">
    <property type="entry name" value="Bacterial luciferase-like"/>
    <property type="match status" value="1"/>
</dbReference>
<dbReference type="EMBL" id="BOQM01000046">
    <property type="protein sequence ID" value="GIM87824.1"/>
    <property type="molecule type" value="Genomic_DNA"/>
</dbReference>
<dbReference type="Gene3D" id="3.20.20.30">
    <property type="entry name" value="Luciferase-like domain"/>
    <property type="match status" value="1"/>
</dbReference>
<dbReference type="InterPro" id="IPR050172">
    <property type="entry name" value="SsuD_RutA_monooxygenase"/>
</dbReference>
<proteinExistence type="predicted"/>
<keyword evidence="2" id="KW-0288">FMN</keyword>
<reference evidence="6 9" key="2">
    <citation type="submission" date="2021-03" db="EMBL/GenBank/DDBJ databases">
        <title>Whole genome shotgun sequence of Salinispora arenicola NBRC 105043.</title>
        <authorList>
            <person name="Komaki H."/>
            <person name="Tamura T."/>
        </authorList>
    </citation>
    <scope>NUCLEOTIDE SEQUENCE [LARGE SCALE GENOMIC DNA]</scope>
    <source>
        <strain evidence="6 9">NBRC 105043</strain>
    </source>
</reference>
<dbReference type="GO" id="GO:0008726">
    <property type="term" value="F:alkanesulfonate monooxygenase activity"/>
    <property type="evidence" value="ECO:0007669"/>
    <property type="project" value="TreeGrafter"/>
</dbReference>
<keyword evidence="9" id="KW-1185">Reference proteome</keyword>
<evidence type="ECO:0000313" key="6">
    <source>
        <dbReference type="EMBL" id="GIM87824.1"/>
    </source>
</evidence>
<dbReference type="GO" id="GO:0046306">
    <property type="term" value="P:alkanesulfonate catabolic process"/>
    <property type="evidence" value="ECO:0007669"/>
    <property type="project" value="TreeGrafter"/>
</dbReference>
<dbReference type="InterPro" id="IPR036661">
    <property type="entry name" value="Luciferase-like_sf"/>
</dbReference>
<dbReference type="AlphaFoldDB" id="A0A542XQR5"/>
<keyword evidence="4" id="KW-0503">Monooxygenase</keyword>
<feature type="domain" description="Luciferase-like" evidence="5">
    <location>
        <begin position="2"/>
        <end position="245"/>
    </location>
</feature>
<accession>A0A542XQR5</accession>
<name>A0A542XQR5_SALAC</name>
<dbReference type="PANTHER" id="PTHR42847">
    <property type="entry name" value="ALKANESULFONATE MONOOXYGENASE"/>
    <property type="match status" value="1"/>
</dbReference>
<dbReference type="InterPro" id="IPR011251">
    <property type="entry name" value="Luciferase-like_dom"/>
</dbReference>
<dbReference type="EMBL" id="VFOL01000001">
    <property type="protein sequence ID" value="TQL38195.1"/>
    <property type="molecule type" value="Genomic_DNA"/>
</dbReference>
<evidence type="ECO:0000259" key="5">
    <source>
        <dbReference type="Pfam" id="PF00296"/>
    </source>
</evidence>
<dbReference type="Pfam" id="PF00296">
    <property type="entry name" value="Bac_luciferase"/>
    <property type="match status" value="1"/>
</dbReference>
<evidence type="ECO:0000313" key="7">
    <source>
        <dbReference type="EMBL" id="TQL38195.1"/>
    </source>
</evidence>
<dbReference type="NCBIfam" id="TIGR03619">
    <property type="entry name" value="F420_Rv2161c"/>
    <property type="match status" value="1"/>
</dbReference>
<keyword evidence="1" id="KW-0285">Flavoprotein</keyword>
<protein>
    <submittedName>
        <fullName evidence="7">Putative F420-dependent oxidoreductase</fullName>
    </submittedName>
</protein>
<reference evidence="7 8" key="1">
    <citation type="submission" date="2019-06" db="EMBL/GenBank/DDBJ databases">
        <title>Sequencing the genomes of 1000 actinobacteria strains.</title>
        <authorList>
            <person name="Klenk H.-P."/>
        </authorList>
    </citation>
    <scope>NUCLEOTIDE SEQUENCE [LARGE SCALE GENOMIC DNA]</scope>
    <source>
        <strain evidence="7 8">DSM 44819</strain>
    </source>
</reference>
<evidence type="ECO:0000313" key="8">
    <source>
        <dbReference type="Proteomes" id="UP000315983"/>
    </source>
</evidence>
<organism evidence="7 8">
    <name type="scientific">Salinispora arenicola</name>
    <dbReference type="NCBI Taxonomy" id="168697"/>
    <lineage>
        <taxon>Bacteria</taxon>
        <taxon>Bacillati</taxon>
        <taxon>Actinomycetota</taxon>
        <taxon>Actinomycetes</taxon>
        <taxon>Micromonosporales</taxon>
        <taxon>Micromonosporaceae</taxon>
        <taxon>Salinispora</taxon>
    </lineage>
</organism>
<dbReference type="Proteomes" id="UP000315983">
    <property type="component" value="Unassembled WGS sequence"/>
</dbReference>
<evidence type="ECO:0000256" key="4">
    <source>
        <dbReference type="ARBA" id="ARBA00023033"/>
    </source>
</evidence>
<comment type="caution">
    <text evidence="7">The sequence shown here is derived from an EMBL/GenBank/DDBJ whole genome shotgun (WGS) entry which is preliminary data.</text>
</comment>
<evidence type="ECO:0000256" key="3">
    <source>
        <dbReference type="ARBA" id="ARBA00023002"/>
    </source>
</evidence>
<dbReference type="PANTHER" id="PTHR42847:SF4">
    <property type="entry name" value="ALKANESULFONATE MONOOXYGENASE-RELATED"/>
    <property type="match status" value="1"/>
</dbReference>
<sequence length="296" mass="31882">MMEIGVVLPQGELHGGPRALRDYASAAQELGFRHLLAYDHVLGADPAGHPNWQGVYDADDPFHEPLVLFGYLAAVCDLDLVTSVLVLPQRQTALVAKQAAEIDLLSDGRLRLGVGIGWNTVEYEALGRPMQSRGERLDQQIALLRALWTHRSVSFEHAGERIVAAGINPRPKRPIPIWIGGTSPAAYRRAGRTGDGWMPRLQPGPELTAARTIVTKAAEAAGRPPEAIGMHGRVRYTDGGAVGVAAAARRWREARATHLAVSTLGAGFTSLSEHLDALTAIARTGLLDENMEGPNR</sequence>
<evidence type="ECO:0000256" key="1">
    <source>
        <dbReference type="ARBA" id="ARBA00022630"/>
    </source>
</evidence>
<evidence type="ECO:0000256" key="2">
    <source>
        <dbReference type="ARBA" id="ARBA00022643"/>
    </source>
</evidence>